<dbReference type="Proteomes" id="UP000249633">
    <property type="component" value="Unassembled WGS sequence"/>
</dbReference>
<dbReference type="InterPro" id="IPR050553">
    <property type="entry name" value="Thioredoxin_ResA/DsbE_sf"/>
</dbReference>
<evidence type="ECO:0000256" key="1">
    <source>
        <dbReference type="ARBA" id="ARBA00004196"/>
    </source>
</evidence>
<evidence type="ECO:0000256" key="5">
    <source>
        <dbReference type="SAM" id="SignalP"/>
    </source>
</evidence>
<accession>A0A2W5F4L8</accession>
<dbReference type="InterPro" id="IPR013740">
    <property type="entry name" value="Redoxin"/>
</dbReference>
<reference evidence="7 8" key="1">
    <citation type="submission" date="2017-08" db="EMBL/GenBank/DDBJ databases">
        <title>Infants hospitalized years apart are colonized by the same room-sourced microbial strains.</title>
        <authorList>
            <person name="Brooks B."/>
            <person name="Olm M.R."/>
            <person name="Firek B.A."/>
            <person name="Baker R."/>
            <person name="Thomas B.C."/>
            <person name="Morowitz M.J."/>
            <person name="Banfield J.F."/>
        </authorList>
    </citation>
    <scope>NUCLEOTIDE SEQUENCE [LARGE SCALE GENOMIC DNA]</scope>
    <source>
        <strain evidence="7">S2_012_000_R2_81</strain>
    </source>
</reference>
<dbReference type="PANTHER" id="PTHR42852:SF6">
    <property type="entry name" value="THIOL:DISULFIDE INTERCHANGE PROTEIN DSBE"/>
    <property type="match status" value="1"/>
</dbReference>
<name>A0A2W5F4L8_9BURK</name>
<comment type="subcellular location">
    <subcellularLocation>
        <location evidence="1">Cell envelope</location>
    </subcellularLocation>
</comment>
<dbReference type="InterPro" id="IPR017937">
    <property type="entry name" value="Thioredoxin_CS"/>
</dbReference>
<keyword evidence="2" id="KW-0201">Cytochrome c-type biogenesis</keyword>
<dbReference type="GO" id="GO:0030313">
    <property type="term" value="C:cell envelope"/>
    <property type="evidence" value="ECO:0007669"/>
    <property type="project" value="UniProtKB-SubCell"/>
</dbReference>
<dbReference type="CDD" id="cd02966">
    <property type="entry name" value="TlpA_like_family"/>
    <property type="match status" value="1"/>
</dbReference>
<keyword evidence="5" id="KW-0732">Signal</keyword>
<dbReference type="GO" id="GO:0017004">
    <property type="term" value="P:cytochrome complex assembly"/>
    <property type="evidence" value="ECO:0007669"/>
    <property type="project" value="UniProtKB-KW"/>
</dbReference>
<feature type="chain" id="PRO_5015839244" description="Thioredoxin domain-containing protein" evidence="5">
    <location>
        <begin position="30"/>
        <end position="181"/>
    </location>
</feature>
<protein>
    <recommendedName>
        <fullName evidence="6">Thioredoxin domain-containing protein</fullName>
    </recommendedName>
</protein>
<organism evidence="7 8">
    <name type="scientific">Roseateles depolymerans</name>
    <dbReference type="NCBI Taxonomy" id="76731"/>
    <lineage>
        <taxon>Bacteria</taxon>
        <taxon>Pseudomonadati</taxon>
        <taxon>Pseudomonadota</taxon>
        <taxon>Betaproteobacteria</taxon>
        <taxon>Burkholderiales</taxon>
        <taxon>Sphaerotilaceae</taxon>
        <taxon>Roseateles</taxon>
    </lineage>
</organism>
<feature type="signal peptide" evidence="5">
    <location>
        <begin position="1"/>
        <end position="29"/>
    </location>
</feature>
<dbReference type="InterPro" id="IPR013766">
    <property type="entry name" value="Thioredoxin_domain"/>
</dbReference>
<comment type="caution">
    <text evidence="7">The sequence shown here is derived from an EMBL/GenBank/DDBJ whole genome shotgun (WGS) entry which is preliminary data.</text>
</comment>
<evidence type="ECO:0000313" key="7">
    <source>
        <dbReference type="EMBL" id="PZP27436.1"/>
    </source>
</evidence>
<dbReference type="PROSITE" id="PS51352">
    <property type="entry name" value="THIOREDOXIN_2"/>
    <property type="match status" value="1"/>
</dbReference>
<feature type="domain" description="Thioredoxin" evidence="6">
    <location>
        <begin position="40"/>
        <end position="181"/>
    </location>
</feature>
<sequence length="181" mass="19530">MSSNGRPPNAVRRGLLAWGSLGATGLAWAEPAAEPGSEKAPVLDNVPADASLGQTLDGQRIKLSDHAGKVVVVSFWASWCAPCRAEFPYLDRLQEVGGERLKVVSVNIEERKVFVRLHRALSEQVKLTLTYDPDKACATAFKRPSSIPYTVVLKRDHSVAGISTGWGGTQHLVDLVNQAMA</sequence>
<dbReference type="GO" id="GO:0015036">
    <property type="term" value="F:disulfide oxidoreductase activity"/>
    <property type="evidence" value="ECO:0007669"/>
    <property type="project" value="UniProtKB-ARBA"/>
</dbReference>
<evidence type="ECO:0000259" key="6">
    <source>
        <dbReference type="PROSITE" id="PS51352"/>
    </source>
</evidence>
<dbReference type="Gene3D" id="3.40.30.10">
    <property type="entry name" value="Glutaredoxin"/>
    <property type="match status" value="1"/>
</dbReference>
<evidence type="ECO:0000256" key="2">
    <source>
        <dbReference type="ARBA" id="ARBA00022748"/>
    </source>
</evidence>
<keyword evidence="3" id="KW-1015">Disulfide bond</keyword>
<evidence type="ECO:0000313" key="8">
    <source>
        <dbReference type="Proteomes" id="UP000249633"/>
    </source>
</evidence>
<dbReference type="AlphaFoldDB" id="A0A2W5F4L8"/>
<gene>
    <name evidence="7" type="ORF">DI603_21830</name>
</gene>
<proteinExistence type="predicted"/>
<evidence type="ECO:0000256" key="3">
    <source>
        <dbReference type="ARBA" id="ARBA00023157"/>
    </source>
</evidence>
<evidence type="ECO:0000256" key="4">
    <source>
        <dbReference type="ARBA" id="ARBA00023284"/>
    </source>
</evidence>
<dbReference type="PANTHER" id="PTHR42852">
    <property type="entry name" value="THIOL:DISULFIDE INTERCHANGE PROTEIN DSBE"/>
    <property type="match status" value="1"/>
</dbReference>
<keyword evidence="4" id="KW-0676">Redox-active center</keyword>
<dbReference type="PROSITE" id="PS00194">
    <property type="entry name" value="THIOREDOXIN_1"/>
    <property type="match status" value="1"/>
</dbReference>
<dbReference type="EMBL" id="QFOD01000030">
    <property type="protein sequence ID" value="PZP27436.1"/>
    <property type="molecule type" value="Genomic_DNA"/>
</dbReference>
<dbReference type="InterPro" id="IPR036249">
    <property type="entry name" value="Thioredoxin-like_sf"/>
</dbReference>
<dbReference type="SUPFAM" id="SSF52833">
    <property type="entry name" value="Thioredoxin-like"/>
    <property type="match status" value="1"/>
</dbReference>
<dbReference type="Pfam" id="PF08534">
    <property type="entry name" value="Redoxin"/>
    <property type="match status" value="1"/>
</dbReference>